<dbReference type="GeneID" id="111446729"/>
<protein>
    <submittedName>
        <fullName evidence="2">Probable sucrose-phosphate synthase</fullName>
    </submittedName>
</protein>
<keyword evidence="1" id="KW-1185">Reference proteome</keyword>
<evidence type="ECO:0000313" key="2">
    <source>
        <dbReference type="RefSeq" id="XP_022941435.1"/>
    </source>
</evidence>
<proteinExistence type="predicted"/>
<accession>A0A6J1FTN3</accession>
<gene>
    <name evidence="2" type="primary">LOC111446729</name>
</gene>
<name>A0A6J1FTN3_CUCMO</name>
<dbReference type="Proteomes" id="UP000504609">
    <property type="component" value="Unplaced"/>
</dbReference>
<sequence>MQHLHLSDLGCGYEEAAGEEHEAGEHVFWRILARTKKQLSTVKELLKLMRIQSLRCHALYCQNGKKLNAIPVLASRSQTREGKDRISA</sequence>
<dbReference type="RefSeq" id="XP_022941435.1">
    <property type="nucleotide sequence ID" value="XM_023085667.1"/>
</dbReference>
<dbReference type="AlphaFoldDB" id="A0A6J1FTN3"/>
<reference evidence="2" key="1">
    <citation type="submission" date="2025-08" db="UniProtKB">
        <authorList>
            <consortium name="RefSeq"/>
        </authorList>
    </citation>
    <scope>IDENTIFICATION</scope>
    <source>
        <tissue evidence="2">Young leaves</tissue>
    </source>
</reference>
<dbReference type="KEGG" id="cmos:111446729"/>
<organism evidence="1 2">
    <name type="scientific">Cucurbita moschata</name>
    <name type="common">Winter crookneck squash</name>
    <name type="synonym">Cucurbita pepo var. moschata</name>
    <dbReference type="NCBI Taxonomy" id="3662"/>
    <lineage>
        <taxon>Eukaryota</taxon>
        <taxon>Viridiplantae</taxon>
        <taxon>Streptophyta</taxon>
        <taxon>Embryophyta</taxon>
        <taxon>Tracheophyta</taxon>
        <taxon>Spermatophyta</taxon>
        <taxon>Magnoliopsida</taxon>
        <taxon>eudicotyledons</taxon>
        <taxon>Gunneridae</taxon>
        <taxon>Pentapetalae</taxon>
        <taxon>rosids</taxon>
        <taxon>fabids</taxon>
        <taxon>Cucurbitales</taxon>
        <taxon>Cucurbitaceae</taxon>
        <taxon>Cucurbiteae</taxon>
        <taxon>Cucurbita</taxon>
    </lineage>
</organism>
<evidence type="ECO:0000313" key="1">
    <source>
        <dbReference type="Proteomes" id="UP000504609"/>
    </source>
</evidence>